<feature type="domain" description="DUF3592" evidence="2">
    <location>
        <begin position="47"/>
        <end position="113"/>
    </location>
</feature>
<feature type="domain" description="DUF3592" evidence="2">
    <location>
        <begin position="200"/>
        <end position="272"/>
    </location>
</feature>
<feature type="transmembrane region" description="Helical" evidence="1">
    <location>
        <begin position="275"/>
        <end position="299"/>
    </location>
</feature>
<evidence type="ECO:0000256" key="1">
    <source>
        <dbReference type="SAM" id="Phobius"/>
    </source>
</evidence>
<sequence>MMNSPAAPSPHSRSTLVILTLSLGALLFSLCWLVSSLIATHRMTVAEGTVVSYDQGGRNWRSYQPVIVFTTARGEREQITGQTSSTQPAYNIGQTLRVFYDPANPALSAIIDDFGQRWFPVGVVMLLSVVFSAIGAVMFIIELGKVKHVAPSSYSQARRKRGRQNLLICLIPIVIGAGFLLGAAASAMRERQIIGSYTRTTGKVVEVQEAERPYQPRSHMYSAIVAFKTATGKEVTFAQGSSSSHNDLGSGDEVRVLYDANTPDRAMIDSFWEHWGLPAILVVIGLPFFAVGVFFISTVDFSGGRRSKRT</sequence>
<feature type="transmembrane region" description="Helical" evidence="1">
    <location>
        <begin position="118"/>
        <end position="144"/>
    </location>
</feature>
<gene>
    <name evidence="4" type="ORF">C0Z16_22995</name>
    <name evidence="3" type="ORF">LMG27174_04270</name>
</gene>
<dbReference type="Pfam" id="PF12158">
    <property type="entry name" value="DUF3592"/>
    <property type="match status" value="2"/>
</dbReference>
<reference evidence="3 6" key="2">
    <citation type="submission" date="2020-04" db="EMBL/GenBank/DDBJ databases">
        <authorList>
            <person name="De Canck E."/>
        </authorList>
    </citation>
    <scope>NUCLEOTIDE SEQUENCE [LARGE SCALE GENOMIC DNA]</scope>
    <source>
        <strain evidence="3 6">LMG 27174</strain>
    </source>
</reference>
<keyword evidence="1" id="KW-0472">Membrane</keyword>
<dbReference type="EMBL" id="CADIJZ010000016">
    <property type="protein sequence ID" value="CAB3711584.1"/>
    <property type="molecule type" value="Genomic_DNA"/>
</dbReference>
<dbReference type="OrthoDB" id="9024003at2"/>
<evidence type="ECO:0000313" key="6">
    <source>
        <dbReference type="Proteomes" id="UP000494205"/>
    </source>
</evidence>
<name>A0A2N7WH74_9BURK</name>
<proteinExistence type="predicted"/>
<protein>
    <submittedName>
        <fullName evidence="4">DUF3592 domain-containing protein</fullName>
    </submittedName>
</protein>
<evidence type="ECO:0000313" key="5">
    <source>
        <dbReference type="Proteomes" id="UP000235659"/>
    </source>
</evidence>
<dbReference type="Proteomes" id="UP000235659">
    <property type="component" value="Unassembled WGS sequence"/>
</dbReference>
<dbReference type="AlphaFoldDB" id="A0A2N7WH74"/>
<dbReference type="InterPro" id="IPR021994">
    <property type="entry name" value="DUF3592"/>
</dbReference>
<feature type="transmembrane region" description="Helical" evidence="1">
    <location>
        <begin position="165"/>
        <end position="188"/>
    </location>
</feature>
<dbReference type="Proteomes" id="UP000494205">
    <property type="component" value="Unassembled WGS sequence"/>
</dbReference>
<evidence type="ECO:0000313" key="4">
    <source>
        <dbReference type="EMBL" id="PMS28714.1"/>
    </source>
</evidence>
<keyword evidence="1" id="KW-1133">Transmembrane helix</keyword>
<evidence type="ECO:0000313" key="3">
    <source>
        <dbReference type="EMBL" id="CAB3711584.1"/>
    </source>
</evidence>
<dbReference type="RefSeq" id="WP_102634378.1">
    <property type="nucleotide sequence ID" value="NZ_CADIJZ010000016.1"/>
</dbReference>
<accession>A0A2N7WH74</accession>
<reference evidence="4 5" key="1">
    <citation type="submission" date="2018-01" db="EMBL/GenBank/DDBJ databases">
        <title>Whole genome analyses suggest that Burkholderia sensu lato contains two further novel genera in the rhizoxinica-symbiotica group Mycetohabitans gen. nov., and Trinickia gen. nov.: implications for the evolution of diazotrophy and nodulation in the Burkholderiaceae.</title>
        <authorList>
            <person name="Estrada-de los Santos P."/>
            <person name="Palmer M."/>
            <person name="Chavez-Ramirez B."/>
            <person name="Beukes C."/>
            <person name="Steenkamp E.T."/>
            <person name="Hirsch A.M."/>
            <person name="Manyaka P."/>
            <person name="Maluk M."/>
            <person name="Lafos M."/>
            <person name="Crook M."/>
            <person name="Gross E."/>
            <person name="Simon M.F."/>
            <person name="Bueno dos Reis Junior F."/>
            <person name="Poole P.S."/>
            <person name="Venter S.N."/>
            <person name="James E.K."/>
        </authorList>
    </citation>
    <scope>NUCLEOTIDE SEQUENCE [LARGE SCALE GENOMIC DNA]</scope>
    <source>
        <strain evidence="4 5">WSM 3937</strain>
    </source>
</reference>
<dbReference type="EMBL" id="PNXY01000017">
    <property type="protein sequence ID" value="PMS28714.1"/>
    <property type="molecule type" value="Genomic_DNA"/>
</dbReference>
<evidence type="ECO:0000259" key="2">
    <source>
        <dbReference type="Pfam" id="PF12158"/>
    </source>
</evidence>
<keyword evidence="1" id="KW-0812">Transmembrane</keyword>
<organism evidence="3 6">
    <name type="scientific">Paraburkholderia rhynchosiae</name>
    <dbReference type="NCBI Taxonomy" id="487049"/>
    <lineage>
        <taxon>Bacteria</taxon>
        <taxon>Pseudomonadati</taxon>
        <taxon>Pseudomonadota</taxon>
        <taxon>Betaproteobacteria</taxon>
        <taxon>Burkholderiales</taxon>
        <taxon>Burkholderiaceae</taxon>
        <taxon>Paraburkholderia</taxon>
    </lineage>
</organism>
<keyword evidence="5" id="KW-1185">Reference proteome</keyword>